<gene>
    <name evidence="8" type="ORF">FHR38_001556</name>
</gene>
<feature type="transmembrane region" description="Helical" evidence="6">
    <location>
        <begin position="49"/>
        <end position="70"/>
    </location>
</feature>
<evidence type="ECO:0000259" key="7">
    <source>
        <dbReference type="PROSITE" id="PS50850"/>
    </source>
</evidence>
<feature type="transmembrane region" description="Helical" evidence="6">
    <location>
        <begin position="139"/>
        <end position="162"/>
    </location>
</feature>
<feature type="domain" description="Major facilitator superfamily (MFS) profile" evidence="7">
    <location>
        <begin position="169"/>
        <end position="413"/>
    </location>
</feature>
<feature type="transmembrane region" description="Helical" evidence="6">
    <location>
        <begin position="215"/>
        <end position="240"/>
    </location>
</feature>
<dbReference type="Pfam" id="PF07690">
    <property type="entry name" value="MFS_1"/>
    <property type="match status" value="1"/>
</dbReference>
<keyword evidence="9" id="KW-1185">Reference proteome</keyword>
<dbReference type="SUPFAM" id="SSF103473">
    <property type="entry name" value="MFS general substrate transporter"/>
    <property type="match status" value="1"/>
</dbReference>
<dbReference type="PANTHER" id="PTHR23542:SF1">
    <property type="entry name" value="MAJOR FACILITATOR SUPERFAMILY (MFS) PROFILE DOMAIN-CONTAINING PROTEIN"/>
    <property type="match status" value="1"/>
</dbReference>
<feature type="region of interest" description="Disordered" evidence="5">
    <location>
        <begin position="392"/>
        <end position="413"/>
    </location>
</feature>
<feature type="transmembrane region" description="Helical" evidence="6">
    <location>
        <begin position="101"/>
        <end position="118"/>
    </location>
</feature>
<evidence type="ECO:0000256" key="1">
    <source>
        <dbReference type="ARBA" id="ARBA00004651"/>
    </source>
</evidence>
<evidence type="ECO:0000256" key="6">
    <source>
        <dbReference type="SAM" id="Phobius"/>
    </source>
</evidence>
<accession>A0A7W7SN60</accession>
<feature type="transmembrane region" description="Helical" evidence="6">
    <location>
        <begin position="246"/>
        <end position="269"/>
    </location>
</feature>
<feature type="transmembrane region" description="Helical" evidence="6">
    <location>
        <begin position="335"/>
        <end position="357"/>
    </location>
</feature>
<keyword evidence="4 6" id="KW-0472">Membrane</keyword>
<proteinExistence type="predicted"/>
<protein>
    <submittedName>
        <fullName evidence="8">MFS family permease</fullName>
    </submittedName>
</protein>
<feature type="transmembrane region" description="Helical" evidence="6">
    <location>
        <begin position="363"/>
        <end position="382"/>
    </location>
</feature>
<keyword evidence="2 6" id="KW-0812">Transmembrane</keyword>
<evidence type="ECO:0000256" key="4">
    <source>
        <dbReference type="ARBA" id="ARBA00023136"/>
    </source>
</evidence>
<comment type="subcellular location">
    <subcellularLocation>
        <location evidence="1">Cell membrane</location>
        <topology evidence="1">Multi-pass membrane protein</topology>
    </subcellularLocation>
</comment>
<dbReference type="PROSITE" id="PS50850">
    <property type="entry name" value="MFS"/>
    <property type="match status" value="1"/>
</dbReference>
<sequence length="413" mass="41949">MNLKPYRHALALPGVRSLLLVSSLARIPLTATSVVLTLYVVTDLGQTYAAAGVVGATMTIGMAIGQPLLGRLIDRRGLRPALLLATIGGAVFWGTTRFMPYPVLVGTALLGGILALPLSSVVRQSIAALVPEGERRQAYALDSMTTELSFMVGPSLAVLLVTTGSARATMAMVGGGLVLAGLALIALNPPVRGHDEPAVASDRRLSRRDWLTPRLIGVMAIGAASTLVLAGADISIIAALQDANQVAWTGVVLALWSAASLVGGFSYGAMAQPPSLLRLALLLGLCTIPVGLASGQWWLLALALLPSGLMCAPTLTASANAVSRLVPAVVRGEAMGLYGSALTVGLALGAPFAGAVIDRSGPGWGFAAIGTLGTLVALTVLAGQLRQARRAGGTSVVPASPDPATPLASDQAA</sequence>
<dbReference type="PANTHER" id="PTHR23542">
    <property type="match status" value="1"/>
</dbReference>
<dbReference type="Proteomes" id="UP000578819">
    <property type="component" value="Unassembled WGS sequence"/>
</dbReference>
<dbReference type="AlphaFoldDB" id="A0A7W7SN60"/>
<dbReference type="InterPro" id="IPR020846">
    <property type="entry name" value="MFS_dom"/>
</dbReference>
<evidence type="ECO:0000313" key="8">
    <source>
        <dbReference type="EMBL" id="MBB4957823.1"/>
    </source>
</evidence>
<organism evidence="8 9">
    <name type="scientific">Micromonospora polyrhachis</name>
    <dbReference type="NCBI Taxonomy" id="1282883"/>
    <lineage>
        <taxon>Bacteria</taxon>
        <taxon>Bacillati</taxon>
        <taxon>Actinomycetota</taxon>
        <taxon>Actinomycetes</taxon>
        <taxon>Micromonosporales</taxon>
        <taxon>Micromonosporaceae</taxon>
        <taxon>Micromonospora</taxon>
    </lineage>
</organism>
<keyword evidence="3 6" id="KW-1133">Transmembrane helix</keyword>
<name>A0A7W7SN60_9ACTN</name>
<feature type="transmembrane region" description="Helical" evidence="6">
    <location>
        <begin position="168"/>
        <end position="187"/>
    </location>
</feature>
<dbReference type="GO" id="GO:0005886">
    <property type="term" value="C:plasma membrane"/>
    <property type="evidence" value="ECO:0007669"/>
    <property type="project" value="UniProtKB-SubCell"/>
</dbReference>
<feature type="transmembrane region" description="Helical" evidence="6">
    <location>
        <begin position="77"/>
        <end position="95"/>
    </location>
</feature>
<dbReference type="Gene3D" id="1.20.1250.20">
    <property type="entry name" value="MFS general substrate transporter like domains"/>
    <property type="match status" value="1"/>
</dbReference>
<dbReference type="GO" id="GO:0022857">
    <property type="term" value="F:transmembrane transporter activity"/>
    <property type="evidence" value="ECO:0007669"/>
    <property type="project" value="InterPro"/>
</dbReference>
<evidence type="ECO:0000256" key="2">
    <source>
        <dbReference type="ARBA" id="ARBA00022692"/>
    </source>
</evidence>
<comment type="caution">
    <text evidence="8">The sequence shown here is derived from an EMBL/GenBank/DDBJ whole genome shotgun (WGS) entry which is preliminary data.</text>
</comment>
<evidence type="ECO:0000256" key="3">
    <source>
        <dbReference type="ARBA" id="ARBA00022989"/>
    </source>
</evidence>
<feature type="transmembrane region" description="Helical" evidence="6">
    <location>
        <begin position="276"/>
        <end position="292"/>
    </location>
</feature>
<evidence type="ECO:0000313" key="9">
    <source>
        <dbReference type="Proteomes" id="UP000578819"/>
    </source>
</evidence>
<feature type="transmembrane region" description="Helical" evidence="6">
    <location>
        <begin position="298"/>
        <end position="323"/>
    </location>
</feature>
<reference evidence="8 9" key="1">
    <citation type="submission" date="2020-08" db="EMBL/GenBank/DDBJ databases">
        <title>Sequencing the genomes of 1000 actinobacteria strains.</title>
        <authorList>
            <person name="Klenk H.-P."/>
        </authorList>
    </citation>
    <scope>NUCLEOTIDE SEQUENCE [LARGE SCALE GENOMIC DNA]</scope>
    <source>
        <strain evidence="8 9">DSM 45886</strain>
    </source>
</reference>
<dbReference type="RefSeq" id="WP_184534012.1">
    <property type="nucleotide sequence ID" value="NZ_JACHJW010000001.1"/>
</dbReference>
<dbReference type="InterPro" id="IPR036259">
    <property type="entry name" value="MFS_trans_sf"/>
</dbReference>
<dbReference type="InterPro" id="IPR011701">
    <property type="entry name" value="MFS"/>
</dbReference>
<evidence type="ECO:0000256" key="5">
    <source>
        <dbReference type="SAM" id="MobiDB-lite"/>
    </source>
</evidence>
<dbReference type="EMBL" id="JACHJW010000001">
    <property type="protein sequence ID" value="MBB4957823.1"/>
    <property type="molecule type" value="Genomic_DNA"/>
</dbReference>